<feature type="compositionally biased region" description="Low complexity" evidence="1">
    <location>
        <begin position="589"/>
        <end position="601"/>
    </location>
</feature>
<feature type="compositionally biased region" description="Low complexity" evidence="1">
    <location>
        <begin position="361"/>
        <end position="377"/>
    </location>
</feature>
<feature type="region of interest" description="Disordered" evidence="1">
    <location>
        <begin position="57"/>
        <end position="397"/>
    </location>
</feature>
<proteinExistence type="predicted"/>
<evidence type="ECO:0000256" key="1">
    <source>
        <dbReference type="SAM" id="MobiDB-lite"/>
    </source>
</evidence>
<sequence length="647" mass="71955">MSILSWLVLAIVAYFAHCAYQRVQFSRKKAEFIRDRRRAAGIPDDDNRPFAEARADALTRRNQQRRDEALSTPVKKRKNSLGRSKSQASIDHEAASRLAGIPGTLPGYLKDSFMSQPTQQRYEPSPTITSNHLRSPSPIKHRPLEGSSSQKTMRCQQSQTSADYTSTAKKSPVRNVREDSPSASAQRSLKRRHRASPIKVEAPEPEKNGRLNRKAQKVSVPGDFGAQGDITDEDMSDGTAAPAATLDSDGEVTDAMEEDEDLSASENRDRKQTTPSREGPLRVLQSAARATAKKREADELEESDAEGSVDTLDDDESYIQSQPHSSKRSRTVNKDIDPSSSLDFDIALPEEAMVDFDPIHDTTSSSSKDKSSQTQQKRQADTSDDRQPGQEWTDFEGLRWRIHPETHQLQRWSDVLEWRSKYHMPRDSLHPMAKESHQVVVHKWLTREEWEDTKAKKLLSFQEPERLAEKEKLDKEEAEKMRRKQELLAKIRQTSSPNKRIQSYLAQRQLQHKLSRGELSGDVSTNTYTTNDTNGDVTSMSIDALSVLGGDGATPSKPRSRRISLQSRMTPLRGGADTSTGSVRVGRDSVSTSGASSPSESPNRPRGSPLASPYRSIAYPKTKKGSSGTSSPLVTSTFPPPPPPSAS</sequence>
<evidence type="ECO:0000313" key="3">
    <source>
        <dbReference type="EMBL" id="CDU23956.1"/>
    </source>
</evidence>
<gene>
    <name evidence="3" type="ORF">SPSC_02585</name>
</gene>
<feature type="compositionally biased region" description="Polar residues" evidence="1">
    <location>
        <begin position="146"/>
        <end position="169"/>
    </location>
</feature>
<reference evidence="3" key="1">
    <citation type="submission" date="2014-06" db="EMBL/GenBank/DDBJ databases">
        <authorList>
            <person name="Ju J."/>
            <person name="Zhang J."/>
        </authorList>
    </citation>
    <scope>NUCLEOTIDE SEQUENCE</scope>
    <source>
        <strain evidence="3">SscI8</strain>
    </source>
</reference>
<feature type="compositionally biased region" description="Basic and acidic residues" evidence="1">
    <location>
        <begin position="57"/>
        <end position="69"/>
    </location>
</feature>
<evidence type="ECO:0000256" key="2">
    <source>
        <dbReference type="SAM" id="SignalP"/>
    </source>
</evidence>
<feature type="chain" id="PRO_5007281251" evidence="2">
    <location>
        <begin position="19"/>
        <end position="647"/>
    </location>
</feature>
<name>A0A127ZCZ8_9BASI</name>
<feature type="compositionally biased region" description="Basic and acidic residues" evidence="1">
    <location>
        <begin position="378"/>
        <end position="388"/>
    </location>
</feature>
<keyword evidence="2" id="KW-0732">Signal</keyword>
<feature type="compositionally biased region" description="Acidic residues" evidence="1">
    <location>
        <begin position="298"/>
        <end position="317"/>
    </location>
</feature>
<accession>A0A127ZCZ8</accession>
<dbReference type="AlphaFoldDB" id="A0A127ZCZ8"/>
<organism evidence="3">
    <name type="scientific">Sporisorium scitamineum</name>
    <dbReference type="NCBI Taxonomy" id="49012"/>
    <lineage>
        <taxon>Eukaryota</taxon>
        <taxon>Fungi</taxon>
        <taxon>Dikarya</taxon>
        <taxon>Basidiomycota</taxon>
        <taxon>Ustilaginomycotina</taxon>
        <taxon>Ustilaginomycetes</taxon>
        <taxon>Ustilaginales</taxon>
        <taxon>Ustilaginaceae</taxon>
        <taxon>Sporisorium</taxon>
    </lineage>
</organism>
<protein>
    <submittedName>
        <fullName evidence="3">Uncharacterized protein</fullName>
    </submittedName>
</protein>
<dbReference type="OrthoDB" id="9451547at2759"/>
<feature type="signal peptide" evidence="2">
    <location>
        <begin position="1"/>
        <end position="18"/>
    </location>
</feature>
<feature type="region of interest" description="Disordered" evidence="1">
    <location>
        <begin position="514"/>
        <end position="647"/>
    </location>
</feature>
<feature type="compositionally biased region" description="Polar residues" evidence="1">
    <location>
        <begin position="113"/>
        <end position="134"/>
    </location>
</feature>
<dbReference type="EMBL" id="LK056664">
    <property type="protein sequence ID" value="CDU23956.1"/>
    <property type="molecule type" value="Genomic_DNA"/>
</dbReference>
<feature type="compositionally biased region" description="Pro residues" evidence="1">
    <location>
        <begin position="638"/>
        <end position="647"/>
    </location>
</feature>
<feature type="compositionally biased region" description="Acidic residues" evidence="1">
    <location>
        <begin position="248"/>
        <end position="263"/>
    </location>
</feature>
<feature type="compositionally biased region" description="Low complexity" evidence="1">
    <location>
        <begin position="625"/>
        <end position="637"/>
    </location>
</feature>
<feature type="compositionally biased region" description="Low complexity" evidence="1">
    <location>
        <begin position="522"/>
        <end position="538"/>
    </location>
</feature>